<dbReference type="InterPro" id="IPR020617">
    <property type="entry name" value="Thiolase_C"/>
</dbReference>
<dbReference type="STRING" id="28176.CF66_2296"/>
<feature type="domain" description="Thiolase C-terminal" evidence="8">
    <location>
        <begin position="275"/>
        <end position="405"/>
    </location>
</feature>
<dbReference type="PROSITE" id="PS00099">
    <property type="entry name" value="THIOLASE_3"/>
    <property type="match status" value="1"/>
</dbReference>
<dbReference type="PROSITE" id="PS00098">
    <property type="entry name" value="THIOLASE_1"/>
    <property type="match status" value="1"/>
</dbReference>
<feature type="active site" description="Proton acceptor" evidence="4">
    <location>
        <position position="361"/>
    </location>
</feature>
<keyword evidence="6" id="KW-0472">Membrane</keyword>
<dbReference type="InterPro" id="IPR020613">
    <property type="entry name" value="Thiolase_CS"/>
</dbReference>
<dbReference type="RefSeq" id="WP_016503474.1">
    <property type="nucleotide sequence ID" value="NZ_AMSD01000001.1"/>
</dbReference>
<dbReference type="GO" id="GO:0003988">
    <property type="term" value="F:acetyl-CoA C-acyltransferase activity"/>
    <property type="evidence" value="ECO:0007669"/>
    <property type="project" value="UniProtKB-ARBA"/>
</dbReference>
<dbReference type="EMBL" id="AMSD01000001">
    <property type="protein sequence ID" value="EPE37676.1"/>
    <property type="molecule type" value="Genomic_DNA"/>
</dbReference>
<dbReference type="PATRIC" id="fig|1236703.3.peg.119"/>
<dbReference type="FunFam" id="3.40.47.10:FF:000010">
    <property type="entry name" value="Acetyl-CoA acetyltransferase (Thiolase)"/>
    <property type="match status" value="1"/>
</dbReference>
<evidence type="ECO:0000259" key="7">
    <source>
        <dbReference type="Pfam" id="PF00108"/>
    </source>
</evidence>
<dbReference type="eggNOG" id="COG0183">
    <property type="taxonomic scope" value="Bacteria"/>
</dbReference>
<evidence type="ECO:0000313" key="9">
    <source>
        <dbReference type="EMBL" id="EPE37676.1"/>
    </source>
</evidence>
<evidence type="ECO:0000256" key="2">
    <source>
        <dbReference type="ARBA" id="ARBA00022679"/>
    </source>
</evidence>
<proteinExistence type="inferred from homology"/>
<accession>S3E0G1</accession>
<keyword evidence="6" id="KW-0812">Transmembrane</keyword>
<dbReference type="NCBIfam" id="TIGR01930">
    <property type="entry name" value="AcCoA-C-Actrans"/>
    <property type="match status" value="1"/>
</dbReference>
<gene>
    <name evidence="9" type="ORF">O1U_0132</name>
</gene>
<dbReference type="InterPro" id="IPR016039">
    <property type="entry name" value="Thiolase-like"/>
</dbReference>
<dbReference type="InterPro" id="IPR020610">
    <property type="entry name" value="Thiolase_AS"/>
</dbReference>
<evidence type="ECO:0000256" key="6">
    <source>
        <dbReference type="SAM" id="Phobius"/>
    </source>
</evidence>
<dbReference type="PIRSF" id="PIRSF000429">
    <property type="entry name" value="Ac-CoA_Ac_transf"/>
    <property type="match status" value="1"/>
</dbReference>
<comment type="caution">
    <text evidence="9">The sequence shown here is derived from an EMBL/GenBank/DDBJ whole genome shotgun (WGS) entry which is preliminary data.</text>
</comment>
<evidence type="ECO:0000259" key="8">
    <source>
        <dbReference type="Pfam" id="PF02803"/>
    </source>
</evidence>
<dbReference type="Pfam" id="PF00108">
    <property type="entry name" value="Thiolase_N"/>
    <property type="match status" value="1"/>
</dbReference>
<comment type="similarity">
    <text evidence="1 5">Belongs to the thiolase-like superfamily. Thiolase family.</text>
</comment>
<dbReference type="Proteomes" id="UP000053688">
    <property type="component" value="Unassembled WGS sequence"/>
</dbReference>
<keyword evidence="3 5" id="KW-0012">Acyltransferase</keyword>
<dbReference type="CDD" id="cd00751">
    <property type="entry name" value="thiolase"/>
    <property type="match status" value="1"/>
</dbReference>
<dbReference type="PROSITE" id="PS00737">
    <property type="entry name" value="THIOLASE_2"/>
    <property type="match status" value="1"/>
</dbReference>
<dbReference type="PANTHER" id="PTHR18919">
    <property type="entry name" value="ACETYL-COA C-ACYLTRANSFERASE"/>
    <property type="match status" value="1"/>
</dbReference>
<name>S3E0G1_9GAMM</name>
<dbReference type="SUPFAM" id="SSF53901">
    <property type="entry name" value="Thiolase-like"/>
    <property type="match status" value="2"/>
</dbReference>
<dbReference type="InterPro" id="IPR020615">
    <property type="entry name" value="Thiolase_acyl_enz_int_AS"/>
</dbReference>
<evidence type="ECO:0000313" key="10">
    <source>
        <dbReference type="Proteomes" id="UP000053688"/>
    </source>
</evidence>
<sequence length="408" mass="43138">MKKVYAISGKRTPIGAFCGSLKGISAGKLASIAIEGALASAKVSPSILDEVIIGNVISAGQGMGIARQAAIYAGIPKSVPAYGINMVCGSGMKAVMDGVAHIKNNDADIVIAGGVEVMSQIPFILPSSIRSGHKQHKMGNLTLIDLLISDGLTDVYTKHHMGMTAETIAKEFSITRKQQDSYAMTSQFKAVDAIKKGKFVNEIETVNVSQPRKSNVFFDTDEYPRKEVKLSELEKLAPAFQKEGTVTAGNSSGLNDGASAMVLASEESIEKYNLSPIAEIISYAQSALEPEMMGLGPVNSIKKALNKAQLSISDINLYELNEAFAVQTLAVIHKLADEYNVSVSSILDKTNVNGGAISLGHPLGASGNRILVTLMHELNRNKKKSHFGIAALCIGGGMGTAVIIKTVT</sequence>
<feature type="transmembrane region" description="Helical" evidence="6">
    <location>
        <begin position="385"/>
        <end position="404"/>
    </location>
</feature>
<dbReference type="InterPro" id="IPR002155">
    <property type="entry name" value="Thiolase"/>
</dbReference>
<feature type="active site" description="Acyl-thioester intermediate" evidence="4">
    <location>
        <position position="88"/>
    </location>
</feature>
<organism evidence="9 10">
    <name type="scientific">Candidatus Photodesmus katoptron Akat1</name>
    <dbReference type="NCBI Taxonomy" id="1236703"/>
    <lineage>
        <taxon>Bacteria</taxon>
        <taxon>Pseudomonadati</taxon>
        <taxon>Pseudomonadota</taxon>
        <taxon>Gammaproteobacteria</taxon>
        <taxon>Vibrionales</taxon>
        <taxon>Vibrionaceae</taxon>
        <taxon>Candidatus Photodesmus</taxon>
    </lineage>
</organism>
<evidence type="ECO:0000256" key="4">
    <source>
        <dbReference type="PIRSR" id="PIRSR000429-1"/>
    </source>
</evidence>
<dbReference type="Gene3D" id="3.40.47.10">
    <property type="match status" value="1"/>
</dbReference>
<dbReference type="InterPro" id="IPR020616">
    <property type="entry name" value="Thiolase_N"/>
</dbReference>
<evidence type="ECO:0000256" key="1">
    <source>
        <dbReference type="ARBA" id="ARBA00010982"/>
    </source>
</evidence>
<keyword evidence="2 5" id="KW-0808">Transferase</keyword>
<feature type="domain" description="Thiolase N-terminal" evidence="7">
    <location>
        <begin position="4"/>
        <end position="267"/>
    </location>
</feature>
<keyword evidence="6" id="KW-1133">Transmembrane helix</keyword>
<keyword evidence="10" id="KW-1185">Reference proteome</keyword>
<feature type="active site" description="Proton acceptor" evidence="4">
    <location>
        <position position="393"/>
    </location>
</feature>
<evidence type="ECO:0000256" key="5">
    <source>
        <dbReference type="RuleBase" id="RU003557"/>
    </source>
</evidence>
<dbReference type="PANTHER" id="PTHR18919:SF164">
    <property type="entry name" value="ACETYL-COA ACETYLTRANSFERASE"/>
    <property type="match status" value="1"/>
</dbReference>
<dbReference type="AlphaFoldDB" id="S3E0G1"/>
<evidence type="ECO:0000256" key="3">
    <source>
        <dbReference type="ARBA" id="ARBA00023315"/>
    </source>
</evidence>
<dbReference type="GO" id="GO:0044281">
    <property type="term" value="P:small molecule metabolic process"/>
    <property type="evidence" value="ECO:0007669"/>
    <property type="project" value="UniProtKB-ARBA"/>
</dbReference>
<dbReference type="Pfam" id="PF02803">
    <property type="entry name" value="Thiolase_C"/>
    <property type="match status" value="1"/>
</dbReference>
<reference evidence="9 10" key="1">
    <citation type="journal article" date="2014" name="Environ. Microbiol.">
        <title>Genomic signatures of obligate host dependence in the luminous bacterial symbiont of a vertebrate.</title>
        <authorList>
            <person name="Hendry T.A."/>
            <person name="de Wet J.R."/>
            <person name="Dunlap P.V."/>
        </authorList>
    </citation>
    <scope>NUCLEOTIDE SEQUENCE [LARGE SCALE GENOMIC DNA]</scope>
    <source>
        <strain evidence="9 10">Akat1</strain>
    </source>
</reference>
<protein>
    <submittedName>
        <fullName evidence="9">Acetyl-coA acetyltransferase</fullName>
    </submittedName>
</protein>